<accession>A0A4C1UBV6</accession>
<keyword evidence="1" id="KW-0812">Transmembrane</keyword>
<evidence type="ECO:0000313" key="3">
    <source>
        <dbReference type="Proteomes" id="UP000299102"/>
    </source>
</evidence>
<keyword evidence="1" id="KW-0472">Membrane</keyword>
<dbReference type="EMBL" id="BGZK01000150">
    <property type="protein sequence ID" value="GBP23422.1"/>
    <property type="molecule type" value="Genomic_DNA"/>
</dbReference>
<proteinExistence type="predicted"/>
<organism evidence="2 3">
    <name type="scientific">Eumeta variegata</name>
    <name type="common">Bagworm moth</name>
    <name type="synonym">Eumeta japonica</name>
    <dbReference type="NCBI Taxonomy" id="151549"/>
    <lineage>
        <taxon>Eukaryota</taxon>
        <taxon>Metazoa</taxon>
        <taxon>Ecdysozoa</taxon>
        <taxon>Arthropoda</taxon>
        <taxon>Hexapoda</taxon>
        <taxon>Insecta</taxon>
        <taxon>Pterygota</taxon>
        <taxon>Neoptera</taxon>
        <taxon>Endopterygota</taxon>
        <taxon>Lepidoptera</taxon>
        <taxon>Glossata</taxon>
        <taxon>Ditrysia</taxon>
        <taxon>Tineoidea</taxon>
        <taxon>Psychidae</taxon>
        <taxon>Oiketicinae</taxon>
        <taxon>Eumeta</taxon>
    </lineage>
</organism>
<evidence type="ECO:0000313" key="2">
    <source>
        <dbReference type="EMBL" id="GBP23422.1"/>
    </source>
</evidence>
<dbReference type="AlphaFoldDB" id="A0A4C1UBV6"/>
<sequence>MAEEEGMMAKMSVMPFAVTAYESGLYSRGAPIGVSHQNAKKRRIQFTHVAILSLYVFIIIVTVTERFATSFRHRFDRWQSSVDTMHKCCRMRDCITVRAQRGLRRSGGGAEVLRASPSNQKALALILTADASIDEFVQCNARYFAALNCRRMSQCAGLTLPNPSFFFFVRQFYAIATLS</sequence>
<reference evidence="2 3" key="1">
    <citation type="journal article" date="2019" name="Commun. Biol.">
        <title>The bagworm genome reveals a unique fibroin gene that provides high tensile strength.</title>
        <authorList>
            <person name="Kono N."/>
            <person name="Nakamura H."/>
            <person name="Ohtoshi R."/>
            <person name="Tomita M."/>
            <person name="Numata K."/>
            <person name="Arakawa K."/>
        </authorList>
    </citation>
    <scope>NUCLEOTIDE SEQUENCE [LARGE SCALE GENOMIC DNA]</scope>
</reference>
<gene>
    <name evidence="2" type="ORF">EVAR_22281_1</name>
</gene>
<name>A0A4C1UBV6_EUMVA</name>
<evidence type="ECO:0000256" key="1">
    <source>
        <dbReference type="SAM" id="Phobius"/>
    </source>
</evidence>
<keyword evidence="3" id="KW-1185">Reference proteome</keyword>
<comment type="caution">
    <text evidence="2">The sequence shown here is derived from an EMBL/GenBank/DDBJ whole genome shotgun (WGS) entry which is preliminary data.</text>
</comment>
<keyword evidence="1" id="KW-1133">Transmembrane helix</keyword>
<dbReference type="Proteomes" id="UP000299102">
    <property type="component" value="Unassembled WGS sequence"/>
</dbReference>
<feature type="transmembrane region" description="Helical" evidence="1">
    <location>
        <begin position="46"/>
        <end position="64"/>
    </location>
</feature>
<protein>
    <submittedName>
        <fullName evidence="2">Uncharacterized protein</fullName>
    </submittedName>
</protein>